<dbReference type="RefSeq" id="WP_021958204.1">
    <property type="nucleotide sequence ID" value="NZ_SAXU01000001.1"/>
</dbReference>
<evidence type="ECO:0000313" key="6">
    <source>
        <dbReference type="EMBL" id="TXJ56333.1"/>
    </source>
</evidence>
<dbReference type="PIRSF" id="PIRSF018688">
    <property type="entry name" value="UCP018688"/>
    <property type="match status" value="1"/>
</dbReference>
<dbReference type="SUPFAM" id="SSF55729">
    <property type="entry name" value="Acyl-CoA N-acyltransferases (Nat)"/>
    <property type="match status" value="2"/>
</dbReference>
<dbReference type="InterPro" id="IPR016732">
    <property type="entry name" value="UCP018688"/>
</dbReference>
<evidence type="ECO:0000313" key="3">
    <source>
        <dbReference type="EMBL" id="TXJ24413.1"/>
    </source>
</evidence>
<evidence type="ECO:0000313" key="10">
    <source>
        <dbReference type="Proteomes" id="UP000322814"/>
    </source>
</evidence>
<dbReference type="GeneID" id="61066795"/>
<dbReference type="EMBL" id="SAYA01000023">
    <property type="protein sequence ID" value="TXJ24413.1"/>
    <property type="molecule type" value="Genomic_DNA"/>
</dbReference>
<dbReference type="Gene3D" id="3.40.630.30">
    <property type="match status" value="1"/>
</dbReference>
<dbReference type="EMBL" id="SAYB01000003">
    <property type="protein sequence ID" value="TXJ37760.1"/>
    <property type="molecule type" value="Genomic_DNA"/>
</dbReference>
<keyword evidence="9" id="KW-1185">Reference proteome</keyword>
<organism evidence="2 12">
    <name type="scientific">Brachyspira aalborgi</name>
    <dbReference type="NCBI Taxonomy" id="29522"/>
    <lineage>
        <taxon>Bacteria</taxon>
        <taxon>Pseudomonadati</taxon>
        <taxon>Spirochaetota</taxon>
        <taxon>Spirochaetia</taxon>
        <taxon>Brachyspirales</taxon>
        <taxon>Brachyspiraceae</taxon>
        <taxon>Brachyspira</taxon>
    </lineage>
</organism>
<evidence type="ECO:0000313" key="5">
    <source>
        <dbReference type="EMBL" id="TXJ37760.1"/>
    </source>
</evidence>
<comment type="caution">
    <text evidence="2">The sequence shown here is derived from an EMBL/GenBank/DDBJ whole genome shotgun (WGS) entry which is preliminary data.</text>
</comment>
<evidence type="ECO:0000259" key="1">
    <source>
        <dbReference type="Pfam" id="PF09924"/>
    </source>
</evidence>
<dbReference type="AlphaFoldDB" id="A0A5C8E7A5"/>
<dbReference type="InterPro" id="IPR024320">
    <property type="entry name" value="LPG_synthase_C"/>
</dbReference>
<dbReference type="InterPro" id="IPR016181">
    <property type="entry name" value="Acyl_CoA_acyltransferase"/>
</dbReference>
<reference evidence="8 9" key="1">
    <citation type="journal article" date="1992" name="Lakartidningen">
        <title>[Penicillin V and not amoxicillin is the first choice preparation in acute otitis].</title>
        <authorList>
            <person name="Kamme C."/>
            <person name="Lundgren K."/>
            <person name="Prellner K."/>
        </authorList>
    </citation>
    <scope>NUCLEOTIDE SEQUENCE [LARGE SCALE GENOMIC DNA]</scope>
    <source>
        <strain evidence="2 12">513A</strain>
        <strain evidence="7 8">PC2022III</strain>
        <strain evidence="6 13">PC2777IV</strain>
        <strain evidence="5 10">PC4580III</strain>
        <strain evidence="3 11">PC4597II</strain>
        <strain evidence="4 9">PC5099IV</strain>
    </source>
</reference>
<evidence type="ECO:0000313" key="13">
    <source>
        <dbReference type="Proteomes" id="UP000325013"/>
    </source>
</evidence>
<dbReference type="Proteomes" id="UP000322814">
    <property type="component" value="Unassembled WGS sequence"/>
</dbReference>
<dbReference type="Proteomes" id="UP000324336">
    <property type="component" value="Unassembled WGS sequence"/>
</dbReference>
<dbReference type="PANTHER" id="PTHR41373:SF1">
    <property type="entry name" value="PHOSPHATIDYLGLYCEROL LYSYLTRANSFERASE C-TERMINAL DOMAIN-CONTAINING PROTEIN"/>
    <property type="match status" value="1"/>
</dbReference>
<evidence type="ECO:0000313" key="7">
    <source>
        <dbReference type="EMBL" id="TXJ60695.1"/>
    </source>
</evidence>
<dbReference type="Proteomes" id="UP000322659">
    <property type="component" value="Unassembled WGS sequence"/>
</dbReference>
<evidence type="ECO:0000313" key="9">
    <source>
        <dbReference type="Proteomes" id="UP000322659"/>
    </source>
</evidence>
<dbReference type="Proteomes" id="UP000325013">
    <property type="component" value="Unassembled WGS sequence"/>
</dbReference>
<proteinExistence type="predicted"/>
<evidence type="ECO:0000313" key="11">
    <source>
        <dbReference type="Proteomes" id="UP000324336"/>
    </source>
</evidence>
<evidence type="ECO:0000313" key="2">
    <source>
        <dbReference type="EMBL" id="TXJ19597.1"/>
    </source>
</evidence>
<dbReference type="EMBL" id="SAYJ01000017">
    <property type="protein sequence ID" value="TXJ56333.1"/>
    <property type="molecule type" value="Genomic_DNA"/>
</dbReference>
<accession>A0A5C8E7A5</accession>
<evidence type="ECO:0000313" key="8">
    <source>
        <dbReference type="Proteomes" id="UP000322188"/>
    </source>
</evidence>
<reference evidence="2" key="2">
    <citation type="submission" date="2019-01" db="EMBL/GenBank/DDBJ databases">
        <authorList>
            <person name="Thorell K."/>
        </authorList>
    </citation>
    <scope>NUCLEOTIDE SEQUENCE</scope>
    <source>
        <strain evidence="2">513A</strain>
        <strain evidence="7">PC2022III</strain>
        <strain evidence="6">PC2777IV</strain>
        <strain evidence="5">PC4580III</strain>
        <strain evidence="3">PC4597II</strain>
        <strain evidence="4">PC5099IV</strain>
    </source>
</reference>
<gene>
    <name evidence="6" type="ORF">EPJ67_08800</name>
    <name evidence="4" type="ORF">EPJ71_04310</name>
    <name evidence="3" type="ORF">EPJ73_11320</name>
    <name evidence="7" type="ORF">EPJ74_05665</name>
    <name evidence="5" type="ORF">EPJ78_03315</name>
    <name evidence="2" type="ORF">EPJ79_00110</name>
</gene>
<dbReference type="Proteomes" id="UP000322188">
    <property type="component" value="Unassembled WGS sequence"/>
</dbReference>
<dbReference type="PANTHER" id="PTHR41373">
    <property type="entry name" value="DUF2156 DOMAIN-CONTAINING PROTEIN"/>
    <property type="match status" value="1"/>
</dbReference>
<dbReference type="Proteomes" id="UP000324638">
    <property type="component" value="Unassembled WGS sequence"/>
</dbReference>
<dbReference type="OrthoDB" id="9765580at2"/>
<evidence type="ECO:0000313" key="4">
    <source>
        <dbReference type="EMBL" id="TXJ32771.1"/>
    </source>
</evidence>
<dbReference type="EMBL" id="SAYK01000004">
    <property type="protein sequence ID" value="TXJ60695.1"/>
    <property type="molecule type" value="Genomic_DNA"/>
</dbReference>
<dbReference type="Pfam" id="PF09924">
    <property type="entry name" value="LPG_synthase_C"/>
    <property type="match status" value="1"/>
</dbReference>
<evidence type="ECO:0000313" key="12">
    <source>
        <dbReference type="Proteomes" id="UP000324638"/>
    </source>
</evidence>
<dbReference type="EMBL" id="SAXZ01000010">
    <property type="protein sequence ID" value="TXJ32771.1"/>
    <property type="molecule type" value="Genomic_DNA"/>
</dbReference>
<protein>
    <submittedName>
        <fullName evidence="2">DUF2156 domain-containing protein</fullName>
    </submittedName>
</protein>
<name>A0A5C8E7A5_9SPIR</name>
<feature type="domain" description="Phosphatidylglycerol lysyltransferase C-terminal" evidence="1">
    <location>
        <begin position="23"/>
        <end position="313"/>
    </location>
</feature>
<dbReference type="EMBL" id="SAXU01000001">
    <property type="protein sequence ID" value="TXJ19597.1"/>
    <property type="molecule type" value="Genomic_DNA"/>
</dbReference>
<sequence>MLKFEPITLEKQELYHKYFSITPTQSADYTFINLFGLKDIYMLEWAFTKELVWIRQCSPYTLYWAPVGDWFNHDFGKEKDLCDMIGEKESIIRIPKELATYWENKINIKIKENRDEWEYLYDYNELMNLSGRKFHNKKNLYNQFIKNNFEYKPIDRSMVKEIFEFENKWEEDEMKKSFLEIQSNEYNKSEDYEAFDGYKLLMHEIRAEADIIMIKTLFDYWNEINNIVGGAIYIDGKVVAYSIGDLSLRDTLVVHSERGDRDYKGSYQAINKLFLENNKDERFKFVNREQDVGDIGLRKAKLSYNPIGYIEKYNGFCLKNN</sequence>